<accession>A0A919L6B7</accession>
<evidence type="ECO:0000256" key="1">
    <source>
        <dbReference type="ARBA" id="ARBA00022987"/>
    </source>
</evidence>
<dbReference type="InterPro" id="IPR009430">
    <property type="entry name" value="GvpL/GvpF"/>
</dbReference>
<dbReference type="Pfam" id="PF06386">
    <property type="entry name" value="GvpL_GvpF"/>
    <property type="match status" value="1"/>
</dbReference>
<dbReference type="GO" id="GO:0031411">
    <property type="term" value="C:gas vesicle"/>
    <property type="evidence" value="ECO:0007669"/>
    <property type="project" value="UniProtKB-SubCell"/>
</dbReference>
<dbReference type="EMBL" id="BNCD01000019">
    <property type="protein sequence ID" value="GHH85558.1"/>
    <property type="molecule type" value="Genomic_DNA"/>
</dbReference>
<dbReference type="GO" id="GO:0031412">
    <property type="term" value="P:gas vesicle organization"/>
    <property type="evidence" value="ECO:0007669"/>
    <property type="project" value="InterPro"/>
</dbReference>
<keyword evidence="1" id="KW-0304">Gas vesicle</keyword>
<dbReference type="PANTHER" id="PTHR36852">
    <property type="entry name" value="PROTEIN GVPL 2"/>
    <property type="match status" value="1"/>
</dbReference>
<evidence type="ECO:0000256" key="2">
    <source>
        <dbReference type="ARBA" id="ARBA00035108"/>
    </source>
</evidence>
<sequence>MNRVPATTDLRALRYVYAVCRPFDAALQAELTGVAGTPPRTLRHGDLVAVVGTVPAPDFGPLPLAAHLADPDWLAGTVRAHQRVVAALTTVTSPLPLRPVTVVRDDSAVRGLLEARGDYFRDALRRLDGQVEWGVRAYVERAERDGRREEAGELGRRLHERLAGMASESRLDPPARPWSVHSAPPELVGPAGVLVLDAAYLLPRAAAGGFVAEVEAVRGAVAGLRVELTGPWAAYSFTEPGHDSTGRR</sequence>
<comment type="subcellular location">
    <subcellularLocation>
        <location evidence="2">Gas vesicle</location>
    </subcellularLocation>
</comment>
<evidence type="ECO:0000256" key="3">
    <source>
        <dbReference type="ARBA" id="ARBA00035643"/>
    </source>
</evidence>
<dbReference type="RefSeq" id="WP_373317070.1">
    <property type="nucleotide sequence ID" value="NZ_BNCD01000019.1"/>
</dbReference>
<name>A0A919L6B7_9ACTN</name>
<reference evidence="4" key="1">
    <citation type="journal article" date="2014" name="Int. J. Syst. Evol. Microbiol.">
        <title>Complete genome sequence of Corynebacterium casei LMG S-19264T (=DSM 44701T), isolated from a smear-ripened cheese.</title>
        <authorList>
            <consortium name="US DOE Joint Genome Institute (JGI-PGF)"/>
            <person name="Walter F."/>
            <person name="Albersmeier A."/>
            <person name="Kalinowski J."/>
            <person name="Ruckert C."/>
        </authorList>
    </citation>
    <scope>NUCLEOTIDE SEQUENCE</scope>
    <source>
        <strain evidence="4">JCM 5069</strain>
    </source>
</reference>
<gene>
    <name evidence="4" type="ORF">GCM10018793_54030</name>
</gene>
<dbReference type="Proteomes" id="UP000603708">
    <property type="component" value="Unassembled WGS sequence"/>
</dbReference>
<comment type="similarity">
    <text evidence="3">Belongs to the gas vesicle GvpF/GvpL family.</text>
</comment>
<proteinExistence type="inferred from homology"/>
<organism evidence="4 5">
    <name type="scientific">Streptomyces sulfonofaciens</name>
    <dbReference type="NCBI Taxonomy" id="68272"/>
    <lineage>
        <taxon>Bacteria</taxon>
        <taxon>Bacillati</taxon>
        <taxon>Actinomycetota</taxon>
        <taxon>Actinomycetes</taxon>
        <taxon>Kitasatosporales</taxon>
        <taxon>Streptomycetaceae</taxon>
        <taxon>Streptomyces</taxon>
    </lineage>
</organism>
<dbReference type="AlphaFoldDB" id="A0A919L6B7"/>
<evidence type="ECO:0000313" key="4">
    <source>
        <dbReference type="EMBL" id="GHH85558.1"/>
    </source>
</evidence>
<evidence type="ECO:0000313" key="5">
    <source>
        <dbReference type="Proteomes" id="UP000603708"/>
    </source>
</evidence>
<protein>
    <submittedName>
        <fullName evidence="4">Gas vesicle protein</fullName>
    </submittedName>
</protein>
<keyword evidence="5" id="KW-1185">Reference proteome</keyword>
<comment type="caution">
    <text evidence="4">The sequence shown here is derived from an EMBL/GenBank/DDBJ whole genome shotgun (WGS) entry which is preliminary data.</text>
</comment>
<dbReference type="PANTHER" id="PTHR36852:SF1">
    <property type="entry name" value="PROTEIN GVPL 2"/>
    <property type="match status" value="1"/>
</dbReference>
<reference evidence="4" key="2">
    <citation type="submission" date="2020-09" db="EMBL/GenBank/DDBJ databases">
        <authorList>
            <person name="Sun Q."/>
            <person name="Ohkuma M."/>
        </authorList>
    </citation>
    <scope>NUCLEOTIDE SEQUENCE</scope>
    <source>
        <strain evidence="4">JCM 5069</strain>
    </source>
</reference>